<dbReference type="Proteomes" id="UP000186218">
    <property type="component" value="Unassembled WGS sequence"/>
</dbReference>
<evidence type="ECO:0000313" key="3">
    <source>
        <dbReference type="Proteomes" id="UP000186218"/>
    </source>
</evidence>
<dbReference type="OrthoDB" id="5192349at2"/>
<dbReference type="InterPro" id="IPR012347">
    <property type="entry name" value="Ferritin-like"/>
</dbReference>
<sequence>MNDTASKALIAALAAENAAVFGYGVVAARAAENRRSAVNTAITEHRAARDRVAAALTAGGTQAPPAALGYNPPFPVADAESAIRLALVLEEDCATGYRALLEQADADALRRLGLDRLTDVATRAATWRLALKISPSTVALPGAGSQR</sequence>
<dbReference type="RefSeq" id="WP_076477516.1">
    <property type="nucleotide sequence ID" value="NZ_FTNT01000003.1"/>
</dbReference>
<organism evidence="2 3">
    <name type="scientific">Williamsia sterculiae</name>
    <dbReference type="NCBI Taxonomy" id="1344003"/>
    <lineage>
        <taxon>Bacteria</taxon>
        <taxon>Bacillati</taxon>
        <taxon>Actinomycetota</taxon>
        <taxon>Actinomycetes</taxon>
        <taxon>Mycobacteriales</taxon>
        <taxon>Nocardiaceae</taxon>
        <taxon>Williamsia</taxon>
    </lineage>
</organism>
<dbReference type="Gene3D" id="1.20.1260.10">
    <property type="match status" value="1"/>
</dbReference>
<dbReference type="InterPro" id="IPR029447">
    <property type="entry name" value="DUF4439"/>
</dbReference>
<name>A0A1N7EBX3_9NOCA</name>
<keyword evidence="3" id="KW-1185">Reference proteome</keyword>
<dbReference type="SUPFAM" id="SSF47240">
    <property type="entry name" value="Ferritin-like"/>
    <property type="match status" value="1"/>
</dbReference>
<gene>
    <name evidence="2" type="ORF">SAMN05445060_1141</name>
</gene>
<dbReference type="STRING" id="1344003.SAMN05445060_1141"/>
<proteinExistence type="predicted"/>
<protein>
    <recommendedName>
        <fullName evidence="1">DUF4439 domain-containing protein</fullName>
    </recommendedName>
</protein>
<dbReference type="InterPro" id="IPR009078">
    <property type="entry name" value="Ferritin-like_SF"/>
</dbReference>
<reference evidence="2 3" key="1">
    <citation type="submission" date="2017-01" db="EMBL/GenBank/DDBJ databases">
        <authorList>
            <person name="Mah S.A."/>
            <person name="Swanson W.J."/>
            <person name="Moy G.W."/>
            <person name="Vacquier V.D."/>
        </authorList>
    </citation>
    <scope>NUCLEOTIDE SEQUENCE [LARGE SCALE GENOMIC DNA]</scope>
    <source>
        <strain evidence="2 3">CPCC 203464</strain>
    </source>
</reference>
<accession>A0A1N7EBX3</accession>
<evidence type="ECO:0000313" key="2">
    <source>
        <dbReference type="EMBL" id="SIR85564.1"/>
    </source>
</evidence>
<dbReference type="EMBL" id="FTNT01000003">
    <property type="protein sequence ID" value="SIR85564.1"/>
    <property type="molecule type" value="Genomic_DNA"/>
</dbReference>
<dbReference type="Pfam" id="PF14530">
    <property type="entry name" value="DUF4439"/>
    <property type="match status" value="1"/>
</dbReference>
<dbReference type="CDD" id="cd00657">
    <property type="entry name" value="Ferritin_like"/>
    <property type="match status" value="1"/>
</dbReference>
<feature type="domain" description="DUF4439" evidence="1">
    <location>
        <begin position="8"/>
        <end position="143"/>
    </location>
</feature>
<dbReference type="AlphaFoldDB" id="A0A1N7EBX3"/>
<evidence type="ECO:0000259" key="1">
    <source>
        <dbReference type="Pfam" id="PF14530"/>
    </source>
</evidence>